<evidence type="ECO:0000313" key="3">
    <source>
        <dbReference type="Proteomes" id="UP000013827"/>
    </source>
</evidence>
<dbReference type="RefSeq" id="XP_005763523.1">
    <property type="nucleotide sequence ID" value="XM_005763466.1"/>
</dbReference>
<dbReference type="AlphaFoldDB" id="A0A0D3IIK9"/>
<evidence type="ECO:0008006" key="4">
    <source>
        <dbReference type="Google" id="ProtNLM"/>
    </source>
</evidence>
<evidence type="ECO:0000313" key="2">
    <source>
        <dbReference type="EnsemblProtists" id="EOD11094"/>
    </source>
</evidence>
<reference evidence="2" key="2">
    <citation type="submission" date="2024-10" db="UniProtKB">
        <authorList>
            <consortium name="EnsemblProtists"/>
        </authorList>
    </citation>
    <scope>IDENTIFICATION</scope>
</reference>
<dbReference type="GeneID" id="17257219"/>
<keyword evidence="3" id="KW-1185">Reference proteome</keyword>
<dbReference type="HOGENOM" id="CLU_1274318_0_0_1"/>
<protein>
    <recommendedName>
        <fullName evidence="4">Apple domain-containing protein</fullName>
    </recommendedName>
</protein>
<sequence>MFFVTLTVFCVWVDAEAALPRSLSCHARDGRDLSGQAAYVWGLNNIVGSAGECCALCAAHQKHCGTQTHPAQEYAPGKKCGRGRGRCNAWVFCAGSDRAGAEDRCFSYDIHKHVKGECQLLGRWRHLLCYCECWLKFEGNLSSPVAAGPTLPAPFRAAERKKWPWAVPEQLWPGPPPERLTWQSGIVADAAAPSRAPRQPGWYHSFCKRVEGGCGPEPRDD</sequence>
<evidence type="ECO:0000256" key="1">
    <source>
        <dbReference type="SAM" id="SignalP"/>
    </source>
</evidence>
<dbReference type="Proteomes" id="UP000013827">
    <property type="component" value="Unassembled WGS sequence"/>
</dbReference>
<feature type="signal peptide" evidence="1">
    <location>
        <begin position="1"/>
        <end position="17"/>
    </location>
</feature>
<dbReference type="PaxDb" id="2903-EOD11094"/>
<proteinExistence type="predicted"/>
<name>A0A0D3IIK9_EMIH1</name>
<keyword evidence="1" id="KW-0732">Signal</keyword>
<reference evidence="3" key="1">
    <citation type="journal article" date="2013" name="Nature">
        <title>Pan genome of the phytoplankton Emiliania underpins its global distribution.</title>
        <authorList>
            <person name="Read B.A."/>
            <person name="Kegel J."/>
            <person name="Klute M.J."/>
            <person name="Kuo A."/>
            <person name="Lefebvre S.C."/>
            <person name="Maumus F."/>
            <person name="Mayer C."/>
            <person name="Miller J."/>
            <person name="Monier A."/>
            <person name="Salamov A."/>
            <person name="Young J."/>
            <person name="Aguilar M."/>
            <person name="Claverie J.M."/>
            <person name="Frickenhaus S."/>
            <person name="Gonzalez K."/>
            <person name="Herman E.K."/>
            <person name="Lin Y.C."/>
            <person name="Napier J."/>
            <person name="Ogata H."/>
            <person name="Sarno A.F."/>
            <person name="Shmutz J."/>
            <person name="Schroeder D."/>
            <person name="de Vargas C."/>
            <person name="Verret F."/>
            <person name="von Dassow P."/>
            <person name="Valentin K."/>
            <person name="Van de Peer Y."/>
            <person name="Wheeler G."/>
            <person name="Dacks J.B."/>
            <person name="Delwiche C.F."/>
            <person name="Dyhrman S.T."/>
            <person name="Glockner G."/>
            <person name="John U."/>
            <person name="Richards T."/>
            <person name="Worden A.Z."/>
            <person name="Zhang X."/>
            <person name="Grigoriev I.V."/>
            <person name="Allen A.E."/>
            <person name="Bidle K."/>
            <person name="Borodovsky M."/>
            <person name="Bowler C."/>
            <person name="Brownlee C."/>
            <person name="Cock J.M."/>
            <person name="Elias M."/>
            <person name="Gladyshev V.N."/>
            <person name="Groth M."/>
            <person name="Guda C."/>
            <person name="Hadaegh A."/>
            <person name="Iglesias-Rodriguez M.D."/>
            <person name="Jenkins J."/>
            <person name="Jones B.M."/>
            <person name="Lawson T."/>
            <person name="Leese F."/>
            <person name="Lindquist E."/>
            <person name="Lobanov A."/>
            <person name="Lomsadze A."/>
            <person name="Malik S.B."/>
            <person name="Marsh M.E."/>
            <person name="Mackinder L."/>
            <person name="Mock T."/>
            <person name="Mueller-Roeber B."/>
            <person name="Pagarete A."/>
            <person name="Parker M."/>
            <person name="Probert I."/>
            <person name="Quesneville H."/>
            <person name="Raines C."/>
            <person name="Rensing S.A."/>
            <person name="Riano-Pachon D.M."/>
            <person name="Richier S."/>
            <person name="Rokitta S."/>
            <person name="Shiraiwa Y."/>
            <person name="Soanes D.M."/>
            <person name="van der Giezen M."/>
            <person name="Wahlund T.M."/>
            <person name="Williams B."/>
            <person name="Wilson W."/>
            <person name="Wolfe G."/>
            <person name="Wurch L.L."/>
        </authorList>
    </citation>
    <scope>NUCLEOTIDE SEQUENCE</scope>
</reference>
<dbReference type="EnsemblProtists" id="EOD11094">
    <property type="protein sequence ID" value="EOD11094"/>
    <property type="gene ID" value="EMIHUDRAFT_214900"/>
</dbReference>
<dbReference type="KEGG" id="ehx:EMIHUDRAFT_214900"/>
<accession>A0A0D3IIK9</accession>
<organism evidence="2 3">
    <name type="scientific">Emiliania huxleyi (strain CCMP1516)</name>
    <dbReference type="NCBI Taxonomy" id="280463"/>
    <lineage>
        <taxon>Eukaryota</taxon>
        <taxon>Haptista</taxon>
        <taxon>Haptophyta</taxon>
        <taxon>Prymnesiophyceae</taxon>
        <taxon>Isochrysidales</taxon>
        <taxon>Noelaerhabdaceae</taxon>
        <taxon>Emiliania</taxon>
    </lineage>
</organism>
<feature type="chain" id="PRO_5044259804" description="Apple domain-containing protein" evidence="1">
    <location>
        <begin position="18"/>
        <end position="221"/>
    </location>
</feature>